<evidence type="ECO:0000313" key="2">
    <source>
        <dbReference type="Proteomes" id="UP000178943"/>
    </source>
</evidence>
<dbReference type="STRING" id="1817863.A2Y62_10445"/>
<dbReference type="InterPro" id="IPR029787">
    <property type="entry name" value="Nucleotide_cyclase"/>
</dbReference>
<dbReference type="SUPFAM" id="SSF55073">
    <property type="entry name" value="Nucleotide cyclase"/>
    <property type="match status" value="1"/>
</dbReference>
<sequence>MQQEDSLSDLKDDQPFLAGIVSVDIVQNSMWKGDDYQRMRTKEKLRSVIEAQVGNEEAELLVWQGDGGKFIFNLSKSKSYEVMLMFSNRIQHLIFHFNEERGTLNKLPYQQDIWVRIACHAGELIYSRDPGNIHGDALNNLCHYEKEVGVPGYIVISHEVYRHLPTFYQERCEDHKVCTELGQTYIVDGKDTVCKMQFNDKQSSQLQQWITDAITVGNYKQLLYFSYTNERLKDLLLYQLPEINVKILTRNWVVEENEESIHNRALIANVSRNQDSSSRAWRKAYLIKGIASQLLKDLKLSIPEKKIEIRFYDSPPLFNGAILLNENDEGIAHVGVSKWEKPPKEGGSIYKLTKWPAFCLDSKDYIQARMIEYLKSRFEENWVKGLSYEEVCKMEETENRAMLEQVWSLDGKEYLIVCPHRKLKANLLPIVTYEDTMAVNTIERFLHQYRIRTKIFQIRMPEQYVGEWFPKEESIEIDNWPGHVMYICSKSLPTSLLSWLNEQNFPFEICNIGQEQPKVYHKKTGVAYFSPTDSESPEYRDYAVIAKFERLNRNSFGYIIAGIRAMGTWGAATFFTSKDGIRQLAELCKTKQFGALIEAKFDHEYPHGIVETSLITAPETF</sequence>
<protein>
    <submittedName>
        <fullName evidence="1">Uncharacterized protein</fullName>
    </submittedName>
</protein>
<organism evidence="1 2">
    <name type="scientific">Candidatus Fischerbacteria bacterium RBG_13_37_8</name>
    <dbReference type="NCBI Taxonomy" id="1817863"/>
    <lineage>
        <taxon>Bacteria</taxon>
        <taxon>Candidatus Fischeribacteriota</taxon>
    </lineage>
</organism>
<dbReference type="Gene3D" id="3.30.70.1230">
    <property type="entry name" value="Nucleotide cyclase"/>
    <property type="match status" value="1"/>
</dbReference>
<accession>A0A1F5V7Z9</accession>
<proteinExistence type="predicted"/>
<dbReference type="Proteomes" id="UP000178943">
    <property type="component" value="Unassembled WGS sequence"/>
</dbReference>
<dbReference type="AlphaFoldDB" id="A0A1F5V7Z9"/>
<comment type="caution">
    <text evidence="1">The sequence shown here is derived from an EMBL/GenBank/DDBJ whole genome shotgun (WGS) entry which is preliminary data.</text>
</comment>
<evidence type="ECO:0000313" key="1">
    <source>
        <dbReference type="EMBL" id="OGF59438.1"/>
    </source>
</evidence>
<gene>
    <name evidence="1" type="ORF">A2Y62_10445</name>
</gene>
<dbReference type="EMBL" id="MFGW01000213">
    <property type="protein sequence ID" value="OGF59438.1"/>
    <property type="molecule type" value="Genomic_DNA"/>
</dbReference>
<reference evidence="1 2" key="1">
    <citation type="journal article" date="2016" name="Nat. Commun.">
        <title>Thousands of microbial genomes shed light on interconnected biogeochemical processes in an aquifer system.</title>
        <authorList>
            <person name="Anantharaman K."/>
            <person name="Brown C.T."/>
            <person name="Hug L.A."/>
            <person name="Sharon I."/>
            <person name="Castelle C.J."/>
            <person name="Probst A.J."/>
            <person name="Thomas B.C."/>
            <person name="Singh A."/>
            <person name="Wilkins M.J."/>
            <person name="Karaoz U."/>
            <person name="Brodie E.L."/>
            <person name="Williams K.H."/>
            <person name="Hubbard S.S."/>
            <person name="Banfield J.F."/>
        </authorList>
    </citation>
    <scope>NUCLEOTIDE SEQUENCE [LARGE SCALE GENOMIC DNA]</scope>
</reference>
<name>A0A1F5V7Z9_9BACT</name>